<dbReference type="InterPro" id="IPR038637">
    <property type="entry name" value="NPCBM_sf"/>
</dbReference>
<sequence>MGNGTDFREKVTSNTYINVNQDILERIESDKKYFEGWFVIHKDTNGSTTTANISVYADDVLVYQSGDINAASTKIPPFKIPVDVNR</sequence>
<name>A0A3E3ILN2_9FIRM</name>
<protein>
    <submittedName>
        <fullName evidence="1">Uncharacterized protein</fullName>
    </submittedName>
</protein>
<dbReference type="Proteomes" id="UP000261166">
    <property type="component" value="Unassembled WGS sequence"/>
</dbReference>
<proteinExistence type="predicted"/>
<evidence type="ECO:0000313" key="1">
    <source>
        <dbReference type="EMBL" id="RGE67998.1"/>
    </source>
</evidence>
<dbReference type="EMBL" id="QVLU01000021">
    <property type="protein sequence ID" value="RGE67998.1"/>
    <property type="molecule type" value="Genomic_DNA"/>
</dbReference>
<organism evidence="1 2">
    <name type="scientific">Eisenbergiella massiliensis</name>
    <dbReference type="NCBI Taxonomy" id="1720294"/>
    <lineage>
        <taxon>Bacteria</taxon>
        <taxon>Bacillati</taxon>
        <taxon>Bacillota</taxon>
        <taxon>Clostridia</taxon>
        <taxon>Lachnospirales</taxon>
        <taxon>Lachnospiraceae</taxon>
        <taxon>Eisenbergiella</taxon>
    </lineage>
</organism>
<comment type="caution">
    <text evidence="1">The sequence shown here is derived from an EMBL/GenBank/DDBJ whole genome shotgun (WGS) entry which is preliminary data.</text>
</comment>
<dbReference type="AlphaFoldDB" id="A0A3E3ILN2"/>
<reference evidence="1 2" key="1">
    <citation type="submission" date="2018-08" db="EMBL/GenBank/DDBJ databases">
        <title>A genome reference for cultivated species of the human gut microbiota.</title>
        <authorList>
            <person name="Zou Y."/>
            <person name="Xue W."/>
            <person name="Luo G."/>
        </authorList>
    </citation>
    <scope>NUCLEOTIDE SEQUENCE [LARGE SCALE GENOMIC DNA]</scope>
    <source>
        <strain evidence="1 2">AF26-4BH</strain>
    </source>
</reference>
<dbReference type="Gene3D" id="2.60.120.1060">
    <property type="entry name" value="NPCBM/NEW2 domain"/>
    <property type="match status" value="1"/>
</dbReference>
<dbReference type="RefSeq" id="WP_025490163.1">
    <property type="nucleotide sequence ID" value="NZ_JBKVAZ010000013.1"/>
</dbReference>
<evidence type="ECO:0000313" key="2">
    <source>
        <dbReference type="Proteomes" id="UP000261166"/>
    </source>
</evidence>
<accession>A0A3E3ILN2</accession>
<gene>
    <name evidence="1" type="ORF">DWY69_20350</name>
</gene>